<evidence type="ECO:0000256" key="4">
    <source>
        <dbReference type="ARBA" id="ARBA00022771"/>
    </source>
</evidence>
<dbReference type="GO" id="GO:0001227">
    <property type="term" value="F:DNA-binding transcription repressor activity, RNA polymerase II-specific"/>
    <property type="evidence" value="ECO:0007669"/>
    <property type="project" value="InterPro"/>
</dbReference>
<dbReference type="GO" id="GO:0008270">
    <property type="term" value="F:zinc ion binding"/>
    <property type="evidence" value="ECO:0007669"/>
    <property type="project" value="UniProtKB-KW"/>
</dbReference>
<evidence type="ECO:0000256" key="1">
    <source>
        <dbReference type="ARBA" id="ARBA00004123"/>
    </source>
</evidence>
<dbReference type="EMBL" id="HG805848">
    <property type="protein sequence ID" value="CDW53300.1"/>
    <property type="molecule type" value="Genomic_DNA"/>
</dbReference>
<dbReference type="GO" id="GO:0005634">
    <property type="term" value="C:nucleus"/>
    <property type="evidence" value="ECO:0007669"/>
    <property type="project" value="UniProtKB-SubCell"/>
</dbReference>
<dbReference type="GO" id="GO:0045165">
    <property type="term" value="P:cell fate commitment"/>
    <property type="evidence" value="ECO:0007669"/>
    <property type="project" value="TreeGrafter"/>
</dbReference>
<dbReference type="PROSITE" id="PS50280">
    <property type="entry name" value="SET"/>
    <property type="match status" value="1"/>
</dbReference>
<dbReference type="InterPro" id="IPR001214">
    <property type="entry name" value="SET_dom"/>
</dbReference>
<dbReference type="PROSITE" id="PS50157">
    <property type="entry name" value="ZINC_FINGER_C2H2_2"/>
    <property type="match status" value="4"/>
</dbReference>
<feature type="domain" description="C2H2-type" evidence="11">
    <location>
        <begin position="543"/>
        <end position="570"/>
    </location>
</feature>
<keyword evidence="8" id="KW-0539">Nucleus</keyword>
<keyword evidence="14" id="KW-1185">Reference proteome</keyword>
<dbReference type="SUPFAM" id="SSF57667">
    <property type="entry name" value="beta-beta-alpha zinc fingers"/>
    <property type="match status" value="3"/>
</dbReference>
<dbReference type="AlphaFoldDB" id="A0A077Z3K2"/>
<dbReference type="GO" id="GO:0005737">
    <property type="term" value="C:cytoplasm"/>
    <property type="evidence" value="ECO:0007669"/>
    <property type="project" value="TreeGrafter"/>
</dbReference>
<feature type="region of interest" description="Disordered" evidence="10">
    <location>
        <begin position="221"/>
        <end position="285"/>
    </location>
</feature>
<comment type="subcellular location">
    <subcellularLocation>
        <location evidence="1">Nucleus</location>
    </subcellularLocation>
</comment>
<dbReference type="FunFam" id="3.30.160.60:FF:000748">
    <property type="entry name" value="PR domain zinc finger protein"/>
    <property type="match status" value="1"/>
</dbReference>
<keyword evidence="4 9" id="KW-0863">Zinc-finger</keyword>
<dbReference type="InterPro" id="IPR050331">
    <property type="entry name" value="Zinc_finger"/>
</dbReference>
<dbReference type="PANTHER" id="PTHR16515">
    <property type="entry name" value="PR DOMAIN ZINC FINGER PROTEIN"/>
    <property type="match status" value="1"/>
</dbReference>
<evidence type="ECO:0000256" key="2">
    <source>
        <dbReference type="ARBA" id="ARBA00022723"/>
    </source>
</evidence>
<gene>
    <name evidence="13" type="ORF">TTRE_0000156401</name>
</gene>
<dbReference type="Gene3D" id="2.170.270.10">
    <property type="entry name" value="SET domain"/>
    <property type="match status" value="1"/>
</dbReference>
<dbReference type="FunFam" id="3.30.160.60:FF:000436">
    <property type="entry name" value="PR domain zinc finger protein 4"/>
    <property type="match status" value="1"/>
</dbReference>
<dbReference type="FunFam" id="3.30.160.60:FF:000744">
    <property type="entry name" value="zinc finger E-box-binding homeobox 1"/>
    <property type="match status" value="1"/>
</dbReference>
<evidence type="ECO:0000313" key="14">
    <source>
        <dbReference type="Proteomes" id="UP000030665"/>
    </source>
</evidence>
<dbReference type="Proteomes" id="UP000030665">
    <property type="component" value="Unassembled WGS sequence"/>
</dbReference>
<dbReference type="SMART" id="SM00355">
    <property type="entry name" value="ZnF_C2H2"/>
    <property type="match status" value="5"/>
</dbReference>
<dbReference type="STRING" id="36087.A0A077Z3K2"/>
<evidence type="ECO:0000256" key="6">
    <source>
        <dbReference type="ARBA" id="ARBA00023015"/>
    </source>
</evidence>
<dbReference type="FunFam" id="3.30.160.60:FF:000211">
    <property type="entry name" value="PR domain zinc finger protein 1"/>
    <property type="match status" value="1"/>
</dbReference>
<dbReference type="FunFam" id="3.30.160.60:FF:000833">
    <property type="entry name" value="PR domain zinc finger protein"/>
    <property type="match status" value="1"/>
</dbReference>
<evidence type="ECO:0000256" key="8">
    <source>
        <dbReference type="ARBA" id="ARBA00023242"/>
    </source>
</evidence>
<dbReference type="PROSITE" id="PS00028">
    <property type="entry name" value="ZINC_FINGER_C2H2_1"/>
    <property type="match status" value="4"/>
</dbReference>
<name>A0A077Z3K2_TRITR</name>
<dbReference type="GO" id="GO:0000978">
    <property type="term" value="F:RNA polymerase II cis-regulatory region sequence-specific DNA binding"/>
    <property type="evidence" value="ECO:0007669"/>
    <property type="project" value="TreeGrafter"/>
</dbReference>
<sequence length="668" mass="74642">MDEHLQGGWENCSGVDFERACVFHVPDAAGQGACSANYALASLPKNLRLQTLDNNGTPKCVVVTCGYIPQNSRFGPIIGDIRKEPLDVALKPGENQWWKIFSTNEEVFLLDLSDATKSNWMRFVSLVPNSKGQNLVACQVQTEIFFYSIKPIAPHTELIAWYSSDYALRLGFPPCSNLANLGQSIRERLQDSSTITEQSEPADMKCLSVCGRRTSSNIDDGYCSNDLSTTPPSRYQLSSDTDSDCSVNDYGVRPATEAKDETTDGHVETTTANPTAPSLEGRAEENSANLESLIEQDSRIIRFMTAECQFRNSFNGQSVANRPGVIRIVPKSSHSHQNTASADCTQLAESKVIRKQEKLGGKIVKEDEARNSAELHKVYNDNQLIASSMNMPNYLKVIPQVNPLMWGNGTLGAYYGQLGPYPPLPPSSLTRRMPSRRELSAFSPISSQLSSSASPFPLPLDLSVHSHQCRDNSVPERGCHVFEHAGSLEAPQSYTTDTRSFRSHDSTRANSKTRYECDRCNKVFGQLSNLKVHMRTHTGERPFKCSACGKEFTQLAHLQKHNLVHTGEKPHRCEVCLKRFSSTSNLKTHLRLHNGQKPYACDFCPSKFTQFVHLKLHKRLHTNERPYICATCNKKYISPSGLRTHWRTTSCKPSSELFSFSVMNNRQR</sequence>
<dbReference type="PIRSF" id="PIRSF013212">
    <property type="entry name" value="PRDM1"/>
    <property type="match status" value="1"/>
</dbReference>
<dbReference type="OrthoDB" id="7327383at2759"/>
<keyword evidence="7" id="KW-0804">Transcription</keyword>
<organism evidence="13 14">
    <name type="scientific">Trichuris trichiura</name>
    <name type="common">Whipworm</name>
    <name type="synonym">Trichocephalus trichiurus</name>
    <dbReference type="NCBI Taxonomy" id="36087"/>
    <lineage>
        <taxon>Eukaryota</taxon>
        <taxon>Metazoa</taxon>
        <taxon>Ecdysozoa</taxon>
        <taxon>Nematoda</taxon>
        <taxon>Enoplea</taxon>
        <taxon>Dorylaimia</taxon>
        <taxon>Trichinellida</taxon>
        <taxon>Trichuridae</taxon>
        <taxon>Trichuris</taxon>
    </lineage>
</organism>
<feature type="domain" description="C2H2-type" evidence="11">
    <location>
        <begin position="599"/>
        <end position="626"/>
    </location>
</feature>
<feature type="compositionally biased region" description="Basic and acidic residues" evidence="10">
    <location>
        <begin position="256"/>
        <end position="267"/>
    </location>
</feature>
<evidence type="ECO:0000259" key="11">
    <source>
        <dbReference type="PROSITE" id="PS50157"/>
    </source>
</evidence>
<evidence type="ECO:0000256" key="10">
    <source>
        <dbReference type="SAM" id="MobiDB-lite"/>
    </source>
</evidence>
<keyword evidence="6" id="KW-0805">Transcription regulation</keyword>
<dbReference type="PANTHER" id="PTHR16515:SF59">
    <property type="entry name" value="PR DOMAIN ZINC FINGER PROTEIN 1"/>
    <property type="match status" value="1"/>
</dbReference>
<evidence type="ECO:0000256" key="7">
    <source>
        <dbReference type="ARBA" id="ARBA00023163"/>
    </source>
</evidence>
<feature type="domain" description="C2H2-type" evidence="11">
    <location>
        <begin position="571"/>
        <end position="598"/>
    </location>
</feature>
<reference evidence="13" key="2">
    <citation type="submission" date="2014-03" db="EMBL/GenBank/DDBJ databases">
        <title>The whipworm genome and dual-species transcriptomics of an intimate host-pathogen interaction.</title>
        <authorList>
            <person name="Foth B.J."/>
            <person name="Tsai I.J."/>
            <person name="Reid A.J."/>
            <person name="Bancroft A.J."/>
            <person name="Nichol S."/>
            <person name="Tracey A."/>
            <person name="Holroyd N."/>
            <person name="Cotton J.A."/>
            <person name="Stanley E.J."/>
            <person name="Zarowiecki M."/>
            <person name="Liu J.Z."/>
            <person name="Huckvale T."/>
            <person name="Cooper P.J."/>
            <person name="Grencis R.K."/>
            <person name="Berriman M."/>
        </authorList>
    </citation>
    <scope>NUCLEOTIDE SEQUENCE [LARGE SCALE GENOMIC DNA]</scope>
</reference>
<dbReference type="Gene3D" id="3.30.160.60">
    <property type="entry name" value="Classic Zinc Finger"/>
    <property type="match status" value="5"/>
</dbReference>
<proteinExistence type="predicted"/>
<evidence type="ECO:0000313" key="13">
    <source>
        <dbReference type="EMBL" id="CDW53300.1"/>
    </source>
</evidence>
<evidence type="ECO:0000256" key="5">
    <source>
        <dbReference type="ARBA" id="ARBA00022833"/>
    </source>
</evidence>
<feature type="compositionally biased region" description="Polar residues" evidence="10">
    <location>
        <begin position="225"/>
        <end position="246"/>
    </location>
</feature>
<dbReference type="InterPro" id="IPR016608">
    <property type="entry name" value="PRDM1"/>
</dbReference>
<accession>A0A077Z3K2</accession>
<evidence type="ECO:0000256" key="9">
    <source>
        <dbReference type="PROSITE-ProRule" id="PRU00042"/>
    </source>
</evidence>
<keyword evidence="2" id="KW-0479">Metal-binding</keyword>
<feature type="domain" description="C2H2-type" evidence="11">
    <location>
        <begin position="515"/>
        <end position="542"/>
    </location>
</feature>
<evidence type="ECO:0000256" key="3">
    <source>
        <dbReference type="ARBA" id="ARBA00022737"/>
    </source>
</evidence>
<dbReference type="GO" id="GO:0022603">
    <property type="term" value="P:regulation of anatomical structure morphogenesis"/>
    <property type="evidence" value="ECO:0007669"/>
    <property type="project" value="UniProtKB-ARBA"/>
</dbReference>
<feature type="domain" description="SET" evidence="12">
    <location>
        <begin position="44"/>
        <end position="163"/>
    </location>
</feature>
<dbReference type="InterPro" id="IPR013087">
    <property type="entry name" value="Znf_C2H2_type"/>
</dbReference>
<dbReference type="InterPro" id="IPR036236">
    <property type="entry name" value="Znf_C2H2_sf"/>
</dbReference>
<protein>
    <submittedName>
        <fullName evidence="13">Zinc finger protein</fullName>
    </submittedName>
</protein>
<keyword evidence="3" id="KW-0677">Repeat</keyword>
<dbReference type="Pfam" id="PF21549">
    <property type="entry name" value="PRDM2_PR"/>
    <property type="match status" value="1"/>
</dbReference>
<evidence type="ECO:0000259" key="12">
    <source>
        <dbReference type="PROSITE" id="PS50280"/>
    </source>
</evidence>
<keyword evidence="5" id="KW-0862">Zinc</keyword>
<dbReference type="Pfam" id="PF00096">
    <property type="entry name" value="zf-C2H2"/>
    <property type="match status" value="4"/>
</dbReference>
<reference evidence="13" key="1">
    <citation type="submission" date="2014-01" db="EMBL/GenBank/DDBJ databases">
        <authorList>
            <person name="Aslett M."/>
        </authorList>
    </citation>
    <scope>NUCLEOTIDE SEQUENCE</scope>
</reference>
<dbReference type="InterPro" id="IPR046341">
    <property type="entry name" value="SET_dom_sf"/>
</dbReference>